<feature type="transmembrane region" description="Helical" evidence="2">
    <location>
        <begin position="175"/>
        <end position="200"/>
    </location>
</feature>
<gene>
    <name evidence="3" type="ORF">ACHAW5_005668</name>
</gene>
<feature type="transmembrane region" description="Helical" evidence="2">
    <location>
        <begin position="132"/>
        <end position="155"/>
    </location>
</feature>
<reference evidence="3 4" key="1">
    <citation type="submission" date="2024-10" db="EMBL/GenBank/DDBJ databases">
        <title>Updated reference genomes for cyclostephanoid diatoms.</title>
        <authorList>
            <person name="Roberts W.R."/>
            <person name="Alverson A.J."/>
        </authorList>
    </citation>
    <scope>NUCLEOTIDE SEQUENCE [LARGE SCALE GENOMIC DNA]</scope>
    <source>
        <strain evidence="3 4">AJA276-08</strain>
    </source>
</reference>
<keyword evidence="2" id="KW-0472">Membrane</keyword>
<evidence type="ECO:0000313" key="4">
    <source>
        <dbReference type="Proteomes" id="UP001530315"/>
    </source>
</evidence>
<name>A0ABD3Q6M9_9STRA</name>
<sequence length="416" mass="45350">MSLEQLRIDHDGERSTASSILARVAHDARPGSAGFLCTWFLSFWPIANFDNEMNRILRLAIPFTFSAVAHTGSELAVLAIISHTLGTDDMVAYAMVGSIISVSSSFMGGWVEAISSLGSMAYGARNYKLTGHYLQISCVAYTLCEIPIAFVWFHYMGKILLLMGFDESVAIIGKNYVWVGVLITMMSKLNMGVMEFLAVIEKEAYANIMYCISCFLGVGLVAPVAIMMDTRLEEVGLILLLNQALLFALNVLIPAKMGWLKDFEGGLFKELSFESLSVANEVFQVALPLAFGNLLANAEWEALTILAAILGPAEAATWSVMNYVWTFFESTTEAIGDASEIRVANHLGKGHPDIAKLSGYKAMFLAAITTGSASAIFISLANVLPHLLTNDATIQKVGIQTHWHCPILTFVHPRAN</sequence>
<accession>A0ABD3Q6M9</accession>
<organism evidence="3 4">
    <name type="scientific">Stephanodiscus triporus</name>
    <dbReference type="NCBI Taxonomy" id="2934178"/>
    <lineage>
        <taxon>Eukaryota</taxon>
        <taxon>Sar</taxon>
        <taxon>Stramenopiles</taxon>
        <taxon>Ochrophyta</taxon>
        <taxon>Bacillariophyta</taxon>
        <taxon>Coscinodiscophyceae</taxon>
        <taxon>Thalassiosirophycidae</taxon>
        <taxon>Stephanodiscales</taxon>
        <taxon>Stephanodiscaceae</taxon>
        <taxon>Stephanodiscus</taxon>
    </lineage>
</organism>
<protein>
    <submittedName>
        <fullName evidence="3">Uncharacterized protein</fullName>
    </submittedName>
</protein>
<evidence type="ECO:0000313" key="3">
    <source>
        <dbReference type="EMBL" id="KAL3796179.1"/>
    </source>
</evidence>
<dbReference type="Proteomes" id="UP001530315">
    <property type="component" value="Unassembled WGS sequence"/>
</dbReference>
<keyword evidence="2" id="KW-0812">Transmembrane</keyword>
<evidence type="ECO:0000256" key="2">
    <source>
        <dbReference type="SAM" id="Phobius"/>
    </source>
</evidence>
<dbReference type="EMBL" id="JALLAZ020000396">
    <property type="protein sequence ID" value="KAL3796179.1"/>
    <property type="molecule type" value="Genomic_DNA"/>
</dbReference>
<dbReference type="PANTHER" id="PTHR11206">
    <property type="entry name" value="MULTIDRUG RESISTANCE PROTEIN"/>
    <property type="match status" value="1"/>
</dbReference>
<feature type="transmembrane region" description="Helical" evidence="2">
    <location>
        <begin position="59"/>
        <end position="85"/>
    </location>
</feature>
<dbReference type="AlphaFoldDB" id="A0ABD3Q6M9"/>
<feature type="transmembrane region" description="Helical" evidence="2">
    <location>
        <begin position="91"/>
        <end position="111"/>
    </location>
</feature>
<feature type="transmembrane region" description="Helical" evidence="2">
    <location>
        <begin position="362"/>
        <end position="381"/>
    </location>
</feature>
<comment type="similarity">
    <text evidence="1">Belongs to the multi antimicrobial extrusion (MATE) (TC 2.A.66.1) family.</text>
</comment>
<keyword evidence="4" id="KW-1185">Reference proteome</keyword>
<feature type="transmembrane region" description="Helical" evidence="2">
    <location>
        <begin position="207"/>
        <end position="228"/>
    </location>
</feature>
<feature type="transmembrane region" description="Helical" evidence="2">
    <location>
        <begin position="234"/>
        <end position="253"/>
    </location>
</feature>
<evidence type="ECO:0000256" key="1">
    <source>
        <dbReference type="ARBA" id="ARBA00010199"/>
    </source>
</evidence>
<keyword evidence="2" id="KW-1133">Transmembrane helix</keyword>
<dbReference type="InterPro" id="IPR002528">
    <property type="entry name" value="MATE_fam"/>
</dbReference>
<dbReference type="Pfam" id="PF01554">
    <property type="entry name" value="MatE"/>
    <property type="match status" value="2"/>
</dbReference>
<comment type="caution">
    <text evidence="3">The sequence shown here is derived from an EMBL/GenBank/DDBJ whole genome shotgun (WGS) entry which is preliminary data.</text>
</comment>
<proteinExistence type="inferred from homology"/>